<protein>
    <submittedName>
        <fullName evidence="3">Uncharacterized protein</fullName>
    </submittedName>
</protein>
<evidence type="ECO:0000256" key="2">
    <source>
        <dbReference type="SAM" id="Phobius"/>
    </source>
</evidence>
<feature type="compositionally biased region" description="Basic and acidic residues" evidence="1">
    <location>
        <begin position="54"/>
        <end position="72"/>
    </location>
</feature>
<dbReference type="Proteomes" id="UP000179769">
    <property type="component" value="Unassembled WGS sequence"/>
</dbReference>
<sequence>MRAIEEMAGRMREPRAFDKIRSLRYFPFLVFPITIVATILGGNSTGTAPAEEEPWSRLRDVDLPRGQRREVM</sequence>
<comment type="caution">
    <text evidence="3">The sequence shown here is derived from an EMBL/GenBank/DDBJ whole genome shotgun (WGS) entry which is preliminary data.</text>
</comment>
<accession>A0A1S1Q301</accession>
<organism evidence="3 4">
    <name type="scientific">Parafrankia soli</name>
    <dbReference type="NCBI Taxonomy" id="2599596"/>
    <lineage>
        <taxon>Bacteria</taxon>
        <taxon>Bacillati</taxon>
        <taxon>Actinomycetota</taxon>
        <taxon>Actinomycetes</taxon>
        <taxon>Frankiales</taxon>
        <taxon>Frankiaceae</taxon>
        <taxon>Parafrankia</taxon>
    </lineage>
</organism>
<gene>
    <name evidence="3" type="ORF">BBK14_18510</name>
</gene>
<reference evidence="4" key="1">
    <citation type="submission" date="2016-07" db="EMBL/GenBank/DDBJ databases">
        <title>Frankia sp. NRRL B-16219 Genome sequencing.</title>
        <authorList>
            <person name="Ghodhbane-Gtari F."/>
            <person name="Swanson E."/>
            <person name="Gueddou A."/>
            <person name="Louati M."/>
            <person name="Nouioui I."/>
            <person name="Hezbri K."/>
            <person name="Abebe-Akele F."/>
            <person name="Simpson S."/>
            <person name="Morris K."/>
            <person name="Thomas K."/>
            <person name="Gtari M."/>
            <person name="Tisa L.S."/>
        </authorList>
    </citation>
    <scope>NUCLEOTIDE SEQUENCE [LARGE SCALE GENOMIC DNA]</scope>
    <source>
        <strain evidence="4">NRRL B-16219</strain>
    </source>
</reference>
<feature type="region of interest" description="Disordered" evidence="1">
    <location>
        <begin position="42"/>
        <end position="72"/>
    </location>
</feature>
<feature type="transmembrane region" description="Helical" evidence="2">
    <location>
        <begin position="21"/>
        <end position="40"/>
    </location>
</feature>
<dbReference type="EMBL" id="MAXA01000215">
    <property type="protein sequence ID" value="OHV27959.1"/>
    <property type="molecule type" value="Genomic_DNA"/>
</dbReference>
<evidence type="ECO:0000256" key="1">
    <source>
        <dbReference type="SAM" id="MobiDB-lite"/>
    </source>
</evidence>
<keyword evidence="2" id="KW-0472">Membrane</keyword>
<keyword evidence="4" id="KW-1185">Reference proteome</keyword>
<name>A0A1S1Q301_9ACTN</name>
<evidence type="ECO:0000313" key="3">
    <source>
        <dbReference type="EMBL" id="OHV27959.1"/>
    </source>
</evidence>
<keyword evidence="2" id="KW-1133">Transmembrane helix</keyword>
<evidence type="ECO:0000313" key="4">
    <source>
        <dbReference type="Proteomes" id="UP000179769"/>
    </source>
</evidence>
<dbReference type="AlphaFoldDB" id="A0A1S1Q301"/>
<keyword evidence="2" id="KW-0812">Transmembrane</keyword>
<proteinExistence type="predicted"/>